<dbReference type="InterPro" id="IPR036890">
    <property type="entry name" value="HATPase_C_sf"/>
</dbReference>
<keyword evidence="6" id="KW-0808">Transferase</keyword>
<dbReference type="CDD" id="cd00082">
    <property type="entry name" value="HisKA"/>
    <property type="match status" value="1"/>
</dbReference>
<dbReference type="Pfam" id="PF02518">
    <property type="entry name" value="HATPase_c"/>
    <property type="match status" value="1"/>
</dbReference>
<evidence type="ECO:0000256" key="5">
    <source>
        <dbReference type="ARBA" id="ARBA00022553"/>
    </source>
</evidence>
<evidence type="ECO:0000256" key="10">
    <source>
        <dbReference type="ARBA" id="ARBA00023012"/>
    </source>
</evidence>
<dbReference type="EMBL" id="JACJID010000001">
    <property type="protein sequence ID" value="MBA8923741.1"/>
    <property type="molecule type" value="Genomic_DNA"/>
</dbReference>
<organism evidence="15 16">
    <name type="scientific">Kutzneria viridogrisea</name>
    <dbReference type="NCBI Taxonomy" id="47990"/>
    <lineage>
        <taxon>Bacteria</taxon>
        <taxon>Bacillati</taxon>
        <taxon>Actinomycetota</taxon>
        <taxon>Actinomycetes</taxon>
        <taxon>Pseudonocardiales</taxon>
        <taxon>Pseudonocardiaceae</taxon>
        <taxon>Kutzneria</taxon>
    </lineage>
</organism>
<dbReference type="PROSITE" id="PS50885">
    <property type="entry name" value="HAMP"/>
    <property type="match status" value="1"/>
</dbReference>
<dbReference type="SUPFAM" id="SSF158472">
    <property type="entry name" value="HAMP domain-like"/>
    <property type="match status" value="1"/>
</dbReference>
<evidence type="ECO:0000259" key="14">
    <source>
        <dbReference type="PROSITE" id="PS50885"/>
    </source>
</evidence>
<dbReference type="Gene3D" id="6.10.340.10">
    <property type="match status" value="1"/>
</dbReference>
<feature type="transmembrane region" description="Helical" evidence="12">
    <location>
        <begin position="83"/>
        <end position="105"/>
    </location>
</feature>
<sequence>MKLPVRARLGLLCGALMVVSSSVLMVVVYLLLQANLPDRFDSIAIRLMPGGSAAELTSTEGAAVWSLGGGQADPFLSAALGQYVLWSALSLALLGVGAIAVGWCVSGRVLRPLRRITATARRLSAQNLHERIALTGPKDELTDLAGTVDEMLDRIEAGFTSQRRFIANAAHELRTPLAVQRTALQVGLLDPTPAELALIREQLLADNRRSQRLIEGLLLLARSDQGVLRSERVRLDEVVTDVLAQQRPDPELTFEVELLPVLVRGEALLLTHLVGNLIANAVRYNTIGGTVWVRTTPDGVLEVRNTGPLVAADTAAELTEPFRRGAGRTHSPADGCGLGLSIVDSITTAHHGALDLTARPEGGLCVRVTLPVAPSRRVPPPTAP</sequence>
<evidence type="ECO:0000256" key="7">
    <source>
        <dbReference type="ARBA" id="ARBA00022692"/>
    </source>
</evidence>
<keyword evidence="10" id="KW-0902">Two-component regulatory system</keyword>
<comment type="caution">
    <text evidence="15">The sequence shown here is derived from an EMBL/GenBank/DDBJ whole genome shotgun (WGS) entry which is preliminary data.</text>
</comment>
<dbReference type="InterPro" id="IPR003594">
    <property type="entry name" value="HATPase_dom"/>
</dbReference>
<evidence type="ECO:0000256" key="2">
    <source>
        <dbReference type="ARBA" id="ARBA00004141"/>
    </source>
</evidence>
<evidence type="ECO:0000256" key="8">
    <source>
        <dbReference type="ARBA" id="ARBA00022777"/>
    </source>
</evidence>
<keyword evidence="5" id="KW-0597">Phosphoprotein</keyword>
<dbReference type="PROSITE" id="PS50109">
    <property type="entry name" value="HIS_KIN"/>
    <property type="match status" value="1"/>
</dbReference>
<proteinExistence type="predicted"/>
<dbReference type="EC" id="2.7.13.3" evidence="4"/>
<dbReference type="Gene3D" id="3.30.565.10">
    <property type="entry name" value="Histidine kinase-like ATPase, C-terminal domain"/>
    <property type="match status" value="1"/>
</dbReference>
<gene>
    <name evidence="15" type="ORF">BC739_000938</name>
</gene>
<dbReference type="SMART" id="SM00387">
    <property type="entry name" value="HATPase_c"/>
    <property type="match status" value="1"/>
</dbReference>
<dbReference type="Pfam" id="PF00672">
    <property type="entry name" value="HAMP"/>
    <property type="match status" value="1"/>
</dbReference>
<keyword evidence="16" id="KW-1185">Reference proteome</keyword>
<dbReference type="SMART" id="SM00388">
    <property type="entry name" value="HisKA"/>
    <property type="match status" value="1"/>
</dbReference>
<dbReference type="CDD" id="cd06225">
    <property type="entry name" value="HAMP"/>
    <property type="match status" value="1"/>
</dbReference>
<feature type="domain" description="HAMP" evidence="14">
    <location>
        <begin position="107"/>
        <end position="160"/>
    </location>
</feature>
<evidence type="ECO:0000256" key="12">
    <source>
        <dbReference type="SAM" id="Phobius"/>
    </source>
</evidence>
<dbReference type="SUPFAM" id="SSF47384">
    <property type="entry name" value="Homodimeric domain of signal transducing histidine kinase"/>
    <property type="match status" value="1"/>
</dbReference>
<dbReference type="InterPro" id="IPR005467">
    <property type="entry name" value="His_kinase_dom"/>
</dbReference>
<dbReference type="Gene3D" id="1.10.287.130">
    <property type="match status" value="1"/>
</dbReference>
<evidence type="ECO:0000256" key="9">
    <source>
        <dbReference type="ARBA" id="ARBA00022989"/>
    </source>
</evidence>
<dbReference type="SUPFAM" id="SSF55874">
    <property type="entry name" value="ATPase domain of HSP90 chaperone/DNA topoisomerase II/histidine kinase"/>
    <property type="match status" value="1"/>
</dbReference>
<dbReference type="SMART" id="SM00304">
    <property type="entry name" value="HAMP"/>
    <property type="match status" value="1"/>
</dbReference>
<dbReference type="InterPro" id="IPR003660">
    <property type="entry name" value="HAMP_dom"/>
</dbReference>
<comment type="catalytic activity">
    <reaction evidence="1">
        <text>ATP + protein L-histidine = ADP + protein N-phospho-L-histidine.</text>
        <dbReference type="EC" id="2.7.13.3"/>
    </reaction>
</comment>
<dbReference type="PANTHER" id="PTHR45436:SF15">
    <property type="entry name" value="SENSOR HISTIDINE KINASE CUSS"/>
    <property type="match status" value="1"/>
</dbReference>
<evidence type="ECO:0000256" key="11">
    <source>
        <dbReference type="ARBA" id="ARBA00023136"/>
    </source>
</evidence>
<dbReference type="Pfam" id="PF00512">
    <property type="entry name" value="HisKA"/>
    <property type="match status" value="1"/>
</dbReference>
<evidence type="ECO:0000256" key="3">
    <source>
        <dbReference type="ARBA" id="ARBA00004236"/>
    </source>
</evidence>
<keyword evidence="8 15" id="KW-0418">Kinase</keyword>
<evidence type="ECO:0000256" key="1">
    <source>
        <dbReference type="ARBA" id="ARBA00000085"/>
    </source>
</evidence>
<protein>
    <recommendedName>
        <fullName evidence="4">histidine kinase</fullName>
        <ecNumber evidence="4">2.7.13.3</ecNumber>
    </recommendedName>
</protein>
<accession>A0ABR6BA42</accession>
<name>A0ABR6BA42_9PSEU</name>
<evidence type="ECO:0000313" key="15">
    <source>
        <dbReference type="EMBL" id="MBA8923741.1"/>
    </source>
</evidence>
<keyword evidence="9 12" id="KW-1133">Transmembrane helix</keyword>
<evidence type="ECO:0000259" key="13">
    <source>
        <dbReference type="PROSITE" id="PS50109"/>
    </source>
</evidence>
<dbReference type="InterPro" id="IPR036097">
    <property type="entry name" value="HisK_dim/P_sf"/>
</dbReference>
<dbReference type="Proteomes" id="UP000517916">
    <property type="component" value="Unassembled WGS sequence"/>
</dbReference>
<evidence type="ECO:0000256" key="4">
    <source>
        <dbReference type="ARBA" id="ARBA00012438"/>
    </source>
</evidence>
<feature type="transmembrane region" description="Helical" evidence="12">
    <location>
        <begin position="9"/>
        <end position="32"/>
    </location>
</feature>
<dbReference type="InterPro" id="IPR003661">
    <property type="entry name" value="HisK_dim/P_dom"/>
</dbReference>
<keyword evidence="11 12" id="KW-0472">Membrane</keyword>
<reference evidence="15 16" key="1">
    <citation type="submission" date="2020-08" db="EMBL/GenBank/DDBJ databases">
        <title>Genomic Encyclopedia of Archaeal and Bacterial Type Strains, Phase II (KMG-II): from individual species to whole genera.</title>
        <authorList>
            <person name="Goeker M."/>
        </authorList>
    </citation>
    <scope>NUCLEOTIDE SEQUENCE [LARGE SCALE GENOMIC DNA]</scope>
    <source>
        <strain evidence="15 16">DSM 43850</strain>
    </source>
</reference>
<dbReference type="GO" id="GO:0016301">
    <property type="term" value="F:kinase activity"/>
    <property type="evidence" value="ECO:0007669"/>
    <property type="project" value="UniProtKB-KW"/>
</dbReference>
<dbReference type="PANTHER" id="PTHR45436">
    <property type="entry name" value="SENSOR HISTIDINE KINASE YKOH"/>
    <property type="match status" value="1"/>
</dbReference>
<dbReference type="RefSeq" id="WP_182836351.1">
    <property type="nucleotide sequence ID" value="NZ_BAAABQ010000048.1"/>
</dbReference>
<feature type="domain" description="Histidine kinase" evidence="13">
    <location>
        <begin position="168"/>
        <end position="374"/>
    </location>
</feature>
<dbReference type="InterPro" id="IPR050428">
    <property type="entry name" value="TCS_sensor_his_kinase"/>
</dbReference>
<comment type="subcellular location">
    <subcellularLocation>
        <location evidence="3">Cell membrane</location>
    </subcellularLocation>
    <subcellularLocation>
        <location evidence="2">Membrane</location>
        <topology evidence="2">Multi-pass membrane protein</topology>
    </subcellularLocation>
</comment>
<evidence type="ECO:0000256" key="6">
    <source>
        <dbReference type="ARBA" id="ARBA00022679"/>
    </source>
</evidence>
<evidence type="ECO:0000313" key="16">
    <source>
        <dbReference type="Proteomes" id="UP000517916"/>
    </source>
</evidence>
<keyword evidence="7 12" id="KW-0812">Transmembrane</keyword>